<evidence type="ECO:0000256" key="3">
    <source>
        <dbReference type="SAM" id="Phobius"/>
    </source>
</evidence>
<evidence type="ECO:0000313" key="5">
    <source>
        <dbReference type="Proteomes" id="UP000265300"/>
    </source>
</evidence>
<organism evidence="5 6">
    <name type="scientific">Lipotes vexillifer</name>
    <name type="common">Yangtze river dolphin</name>
    <dbReference type="NCBI Taxonomy" id="118797"/>
    <lineage>
        <taxon>Eukaryota</taxon>
        <taxon>Metazoa</taxon>
        <taxon>Chordata</taxon>
        <taxon>Craniata</taxon>
        <taxon>Vertebrata</taxon>
        <taxon>Euteleostomi</taxon>
        <taxon>Mammalia</taxon>
        <taxon>Eutheria</taxon>
        <taxon>Laurasiatheria</taxon>
        <taxon>Artiodactyla</taxon>
        <taxon>Whippomorpha</taxon>
        <taxon>Cetacea</taxon>
        <taxon>Odontoceti</taxon>
        <taxon>Lipotidae</taxon>
        <taxon>Lipotes</taxon>
    </lineage>
</organism>
<name>A0A340WQA9_LIPVE</name>
<keyword evidence="3" id="KW-0472">Membrane</keyword>
<dbReference type="InterPro" id="IPR031320">
    <property type="entry name" value="GAGE"/>
</dbReference>
<comment type="similarity">
    <text evidence="1">Belongs to the GAGE family.</text>
</comment>
<dbReference type="RefSeq" id="XP_007451001.1">
    <property type="nucleotide sequence ID" value="XM_007450939.1"/>
</dbReference>
<dbReference type="Proteomes" id="UP000265300">
    <property type="component" value="Unplaced"/>
</dbReference>
<dbReference type="GeneID" id="103090113"/>
<keyword evidence="3" id="KW-1133">Transmembrane helix</keyword>
<accession>A0A340WQA9</accession>
<dbReference type="OrthoDB" id="9538520at2759"/>
<feature type="domain" description="GAGE" evidence="4">
    <location>
        <begin position="99"/>
        <end position="203"/>
    </location>
</feature>
<gene>
    <name evidence="6" type="primary">LOC103090113</name>
</gene>
<dbReference type="AlphaFoldDB" id="A0A340WQA9"/>
<dbReference type="PANTHER" id="PTHR14047">
    <property type="entry name" value="P ANTIGEN FAMILY MEMBER 5-RELATED"/>
    <property type="match status" value="1"/>
</dbReference>
<dbReference type="Pfam" id="PF05831">
    <property type="entry name" value="GAGE"/>
    <property type="match status" value="1"/>
</dbReference>
<dbReference type="SMART" id="SM01379">
    <property type="entry name" value="GAGE"/>
    <property type="match status" value="1"/>
</dbReference>
<sequence>MQCACSGLHAFPSALVRRVQRDLGAELNVLRLGVSVLSAWLRLTRKALEVVVLLATGVMATIALVLVAGKGGRWAVEFQQPGDKQPQQEKPLTKSQDIIPGQEKKDEGASSVQGEDPQADFQQPGDKQPQQEKPLTKSQDIIPGQEKKDEGASSVQGPALEANQQELAQPKTGCGCGDGSDVKRKRLPNPEPIKEPEAGFGSQTFVRNCVAGSEVMLKTGVSPPQPGLLREKILI</sequence>
<dbReference type="PANTHER" id="PTHR14047:SF33">
    <property type="entry name" value="X ANTIGEN FAMILY MEMBER 5"/>
    <property type="match status" value="1"/>
</dbReference>
<dbReference type="STRING" id="118797.A0A340WQA9"/>
<reference evidence="6" key="1">
    <citation type="submission" date="2025-08" db="UniProtKB">
        <authorList>
            <consortium name="RefSeq"/>
        </authorList>
    </citation>
    <scope>IDENTIFICATION</scope>
</reference>
<feature type="region of interest" description="Disordered" evidence="2">
    <location>
        <begin position="80"/>
        <end position="203"/>
    </location>
</feature>
<proteinExistence type="inferred from homology"/>
<evidence type="ECO:0000313" key="6">
    <source>
        <dbReference type="RefSeq" id="XP_007451001.1"/>
    </source>
</evidence>
<protein>
    <submittedName>
        <fullName evidence="6">P antigen family member 1-like</fullName>
    </submittedName>
</protein>
<evidence type="ECO:0000259" key="4">
    <source>
        <dbReference type="SMART" id="SM01379"/>
    </source>
</evidence>
<dbReference type="KEGG" id="lve:103090113"/>
<dbReference type="InParanoid" id="A0A340WQA9"/>
<keyword evidence="5" id="KW-1185">Reference proteome</keyword>
<evidence type="ECO:0000256" key="1">
    <source>
        <dbReference type="ARBA" id="ARBA00007043"/>
    </source>
</evidence>
<feature type="transmembrane region" description="Helical" evidence="3">
    <location>
        <begin position="50"/>
        <end position="69"/>
    </location>
</feature>
<dbReference type="InterPro" id="IPR008625">
    <property type="entry name" value="GAGE_fam"/>
</dbReference>
<keyword evidence="3" id="KW-0812">Transmembrane</keyword>
<evidence type="ECO:0000256" key="2">
    <source>
        <dbReference type="SAM" id="MobiDB-lite"/>
    </source>
</evidence>